<dbReference type="eggNOG" id="COG1521">
    <property type="taxonomic scope" value="Bacteria"/>
</dbReference>
<dbReference type="GO" id="GO:0046872">
    <property type="term" value="F:metal ion binding"/>
    <property type="evidence" value="ECO:0007669"/>
    <property type="project" value="UniProtKB-KW"/>
</dbReference>
<dbReference type="Proteomes" id="UP000007519">
    <property type="component" value="Chromosome"/>
</dbReference>
<dbReference type="EMBL" id="CP002831">
    <property type="protein sequence ID" value="AFC23574.1"/>
    <property type="molecule type" value="Genomic_DNA"/>
</dbReference>
<feature type="active site" description="Proton acceptor" evidence="16">
    <location>
        <position position="96"/>
    </location>
</feature>
<keyword evidence="8 16" id="KW-0808">Transferase</keyword>
<evidence type="ECO:0000256" key="16">
    <source>
        <dbReference type="HAMAP-Rule" id="MF_01274"/>
    </source>
</evidence>
<keyword evidence="18" id="KW-1185">Reference proteome</keyword>
<feature type="binding site" evidence="16">
    <location>
        <begin position="6"/>
        <end position="13"/>
    </location>
    <ligand>
        <name>ATP</name>
        <dbReference type="ChEBI" id="CHEBI:30616"/>
    </ligand>
</feature>
<comment type="cofactor">
    <cofactor evidence="2">
        <name>K(+)</name>
        <dbReference type="ChEBI" id="CHEBI:29103"/>
    </cofactor>
</comment>
<evidence type="ECO:0000256" key="13">
    <source>
        <dbReference type="ARBA" id="ARBA00022993"/>
    </source>
</evidence>
<keyword evidence="16" id="KW-0479">Metal-binding</keyword>
<dbReference type="GO" id="GO:0005737">
    <property type="term" value="C:cytoplasm"/>
    <property type="evidence" value="ECO:0007669"/>
    <property type="project" value="UniProtKB-SubCell"/>
</dbReference>
<evidence type="ECO:0000256" key="2">
    <source>
        <dbReference type="ARBA" id="ARBA00001958"/>
    </source>
</evidence>
<dbReference type="InterPro" id="IPR004619">
    <property type="entry name" value="Type_III_PanK"/>
</dbReference>
<dbReference type="Pfam" id="PF03309">
    <property type="entry name" value="Pan_kinase"/>
    <property type="match status" value="1"/>
</dbReference>
<dbReference type="CDD" id="cd24015">
    <property type="entry name" value="ASKHA_NBD_PanK-III"/>
    <property type="match status" value="1"/>
</dbReference>
<dbReference type="HOGENOM" id="CLU_066627_2_0_10"/>
<comment type="pathway">
    <text evidence="4 16">Cofactor biosynthesis; coenzyme A biosynthesis; CoA from (R)-pantothenate: step 1/5.</text>
</comment>
<evidence type="ECO:0000256" key="3">
    <source>
        <dbReference type="ARBA" id="ARBA00004496"/>
    </source>
</evidence>
<keyword evidence="11 16" id="KW-0067">ATP-binding</keyword>
<dbReference type="RefSeq" id="WP_015691226.1">
    <property type="nucleotide sequence ID" value="NC_016940.1"/>
</dbReference>
<comment type="subunit">
    <text evidence="5 16">Homodimer.</text>
</comment>
<feature type="binding site" evidence="16">
    <location>
        <position position="120"/>
    </location>
    <ligand>
        <name>ATP</name>
        <dbReference type="ChEBI" id="CHEBI:30616"/>
    </ligand>
</feature>
<dbReference type="EC" id="2.7.1.33" evidence="6 16"/>
<evidence type="ECO:0000313" key="17">
    <source>
        <dbReference type="EMBL" id="AFC23574.1"/>
    </source>
</evidence>
<dbReference type="PANTHER" id="PTHR34265:SF1">
    <property type="entry name" value="TYPE III PANTOTHENATE KINASE"/>
    <property type="match status" value="1"/>
</dbReference>
<comment type="similarity">
    <text evidence="14 16">Belongs to the type III pantothenate kinase family.</text>
</comment>
<keyword evidence="9 16" id="KW-0547">Nucleotide-binding</keyword>
<comment type="function">
    <text evidence="16">Catalyzes the phosphorylation of pantothenate (Pan), the first step in CoA biosynthesis.</text>
</comment>
<dbReference type="HAMAP" id="MF_01274">
    <property type="entry name" value="Pantothen_kinase_3"/>
    <property type="match status" value="1"/>
</dbReference>
<dbReference type="STRING" id="984262.SGRA_0837"/>
<dbReference type="Gene3D" id="3.30.420.40">
    <property type="match status" value="1"/>
</dbReference>
<evidence type="ECO:0000256" key="12">
    <source>
        <dbReference type="ARBA" id="ARBA00022958"/>
    </source>
</evidence>
<keyword evidence="7 16" id="KW-0963">Cytoplasm</keyword>
<evidence type="ECO:0000256" key="11">
    <source>
        <dbReference type="ARBA" id="ARBA00022840"/>
    </source>
</evidence>
<evidence type="ECO:0000256" key="8">
    <source>
        <dbReference type="ARBA" id="ARBA00022679"/>
    </source>
</evidence>
<dbReference type="AlphaFoldDB" id="H6L237"/>
<dbReference type="OrthoDB" id="9804707at2"/>
<keyword evidence="13 16" id="KW-0173">Coenzyme A biosynthesis</keyword>
<evidence type="ECO:0000313" key="18">
    <source>
        <dbReference type="Proteomes" id="UP000007519"/>
    </source>
</evidence>
<comment type="subcellular location">
    <subcellularLocation>
        <location evidence="3 16">Cytoplasm</location>
    </subcellularLocation>
</comment>
<keyword evidence="10 16" id="KW-0418">Kinase</keyword>
<evidence type="ECO:0000256" key="10">
    <source>
        <dbReference type="ARBA" id="ARBA00022777"/>
    </source>
</evidence>
<evidence type="ECO:0000256" key="14">
    <source>
        <dbReference type="ARBA" id="ARBA00038036"/>
    </source>
</evidence>
<dbReference type="UniPathway" id="UPA00241">
    <property type="reaction ID" value="UER00352"/>
</dbReference>
<evidence type="ECO:0000256" key="4">
    <source>
        <dbReference type="ARBA" id="ARBA00005225"/>
    </source>
</evidence>
<dbReference type="GO" id="GO:0015937">
    <property type="term" value="P:coenzyme A biosynthetic process"/>
    <property type="evidence" value="ECO:0007669"/>
    <property type="project" value="UniProtKB-UniRule"/>
</dbReference>
<dbReference type="InterPro" id="IPR043129">
    <property type="entry name" value="ATPase_NBD"/>
</dbReference>
<sequence>MNLCIDIGNSRSKLAVFSEEGELLQLVTRERFSQKKLDKVLKKYPIRQAILSSVRRRNSRIERQLSGQLQHFVRLNWELGLPIENSYATPETLGNDRIAAVVAAHSLFPDSNVLVIDAGTCITYDFITEGGNYLGGSILAGIEMRFAALEHFTAKLPLVQRIDLDQEIGNTTLSSIQTGVQSGVVYEMQGFIAQYQKEYPELRVLITGGDADFFEKRLSSQLFKVPNLVLMGLNQILNYHVQQHTAD</sequence>
<proteinExistence type="inferred from homology"/>
<keyword evidence="12 16" id="KW-0630">Potassium</keyword>
<comment type="cofactor">
    <cofactor evidence="16">
        <name>NH4(+)</name>
        <dbReference type="ChEBI" id="CHEBI:28938"/>
    </cofactor>
    <cofactor evidence="16">
        <name>K(+)</name>
        <dbReference type="ChEBI" id="CHEBI:29103"/>
    </cofactor>
    <text evidence="16">A monovalent cation. Ammonium or potassium.</text>
</comment>
<dbReference type="KEGG" id="sgn:SGRA_0837"/>
<organism evidence="17 18">
    <name type="scientific">Saprospira grandis (strain Lewin)</name>
    <dbReference type="NCBI Taxonomy" id="984262"/>
    <lineage>
        <taxon>Bacteria</taxon>
        <taxon>Pseudomonadati</taxon>
        <taxon>Bacteroidota</taxon>
        <taxon>Saprospiria</taxon>
        <taxon>Saprospirales</taxon>
        <taxon>Saprospiraceae</taxon>
        <taxon>Saprospira</taxon>
    </lineage>
</organism>
<gene>
    <name evidence="16 17" type="primary">coaX</name>
    <name evidence="17" type="ordered locus">SGRA_0837</name>
</gene>
<evidence type="ECO:0000256" key="1">
    <source>
        <dbReference type="ARBA" id="ARBA00001206"/>
    </source>
</evidence>
<comment type="catalytic activity">
    <reaction evidence="1 16">
        <text>(R)-pantothenate + ATP = (R)-4'-phosphopantothenate + ADP + H(+)</text>
        <dbReference type="Rhea" id="RHEA:16373"/>
        <dbReference type="ChEBI" id="CHEBI:10986"/>
        <dbReference type="ChEBI" id="CHEBI:15378"/>
        <dbReference type="ChEBI" id="CHEBI:29032"/>
        <dbReference type="ChEBI" id="CHEBI:30616"/>
        <dbReference type="ChEBI" id="CHEBI:456216"/>
        <dbReference type="EC" id="2.7.1.33"/>
    </reaction>
</comment>
<name>H6L237_SAPGL</name>
<feature type="binding site" evidence="16">
    <location>
        <position position="117"/>
    </location>
    <ligand>
        <name>K(+)</name>
        <dbReference type="ChEBI" id="CHEBI:29103"/>
    </ligand>
</feature>
<dbReference type="GO" id="GO:0004594">
    <property type="term" value="F:pantothenate kinase activity"/>
    <property type="evidence" value="ECO:0007669"/>
    <property type="project" value="UniProtKB-UniRule"/>
</dbReference>
<feature type="binding site" evidence="16">
    <location>
        <position position="87"/>
    </location>
    <ligand>
        <name>substrate</name>
    </ligand>
</feature>
<evidence type="ECO:0000256" key="7">
    <source>
        <dbReference type="ARBA" id="ARBA00022490"/>
    </source>
</evidence>
<evidence type="ECO:0000256" key="5">
    <source>
        <dbReference type="ARBA" id="ARBA00011738"/>
    </source>
</evidence>
<evidence type="ECO:0000256" key="6">
    <source>
        <dbReference type="ARBA" id="ARBA00012102"/>
    </source>
</evidence>
<feature type="binding site" evidence="16">
    <location>
        <position position="172"/>
    </location>
    <ligand>
        <name>substrate</name>
    </ligand>
</feature>
<evidence type="ECO:0000256" key="9">
    <source>
        <dbReference type="ARBA" id="ARBA00022741"/>
    </source>
</evidence>
<reference evidence="17 18" key="1">
    <citation type="journal article" date="2012" name="Stand. Genomic Sci.">
        <title>Complete genome sequencing and analysis of Saprospira grandis str. Lewin, a predatory marine bacterium.</title>
        <authorList>
            <person name="Saw J.H."/>
            <person name="Yuryev A."/>
            <person name="Kanbe M."/>
            <person name="Hou S."/>
            <person name="Young A.G."/>
            <person name="Aizawa S."/>
            <person name="Alam M."/>
        </authorList>
    </citation>
    <scope>NUCLEOTIDE SEQUENCE [LARGE SCALE GENOMIC DNA]</scope>
    <source>
        <strain evidence="17 18">Lewin</strain>
    </source>
</reference>
<dbReference type="NCBIfam" id="TIGR00671">
    <property type="entry name" value="baf"/>
    <property type="match status" value="1"/>
</dbReference>
<dbReference type="GO" id="GO:0005524">
    <property type="term" value="F:ATP binding"/>
    <property type="evidence" value="ECO:0007669"/>
    <property type="project" value="UniProtKB-UniRule"/>
</dbReference>
<dbReference type="PANTHER" id="PTHR34265">
    <property type="entry name" value="TYPE III PANTOTHENATE KINASE"/>
    <property type="match status" value="1"/>
</dbReference>
<protein>
    <recommendedName>
        <fullName evidence="15 16">Type III pantothenate kinase</fullName>
        <ecNumber evidence="6 16">2.7.1.33</ecNumber>
    </recommendedName>
    <alternativeName>
        <fullName evidence="16">PanK-III</fullName>
    </alternativeName>
    <alternativeName>
        <fullName evidence="16">Pantothenic acid kinase</fullName>
    </alternativeName>
</protein>
<evidence type="ECO:0000256" key="15">
    <source>
        <dbReference type="ARBA" id="ARBA00040883"/>
    </source>
</evidence>
<feature type="binding site" evidence="16">
    <location>
        <begin position="94"/>
        <end position="97"/>
    </location>
    <ligand>
        <name>substrate</name>
    </ligand>
</feature>
<dbReference type="SUPFAM" id="SSF53067">
    <property type="entry name" value="Actin-like ATPase domain"/>
    <property type="match status" value="2"/>
</dbReference>
<accession>H6L237</accession>